<feature type="transmembrane region" description="Helical" evidence="6">
    <location>
        <begin position="58"/>
        <end position="82"/>
    </location>
</feature>
<proteinExistence type="predicted"/>
<reference evidence="8" key="1">
    <citation type="submission" date="2020-03" db="EMBL/GenBank/DDBJ databases">
        <title>Transcriptomic Profiling of the Digestive Tract of the Rat Flea, Xenopsylla cheopis, Following Blood Feeding and Infection with Yersinia pestis.</title>
        <authorList>
            <person name="Bland D.M."/>
            <person name="Martens C.A."/>
            <person name="Virtaneva K."/>
            <person name="Kanakabandi K."/>
            <person name="Long D."/>
            <person name="Rosenke R."/>
            <person name="Saturday G.A."/>
            <person name="Hoyt F.H."/>
            <person name="Bruno D.P."/>
            <person name="Ribeiro J.M.C."/>
            <person name="Hinnebusch J."/>
        </authorList>
    </citation>
    <scope>NUCLEOTIDE SEQUENCE</scope>
</reference>
<evidence type="ECO:0000256" key="5">
    <source>
        <dbReference type="ARBA" id="ARBA00023136"/>
    </source>
</evidence>
<name>A0A6M2E244_XENCH</name>
<feature type="transmembrane region" description="Helical" evidence="6">
    <location>
        <begin position="237"/>
        <end position="255"/>
    </location>
</feature>
<sequence>MSLNEKGLLSASAFLGLVLSAHMWGFLADTRGRRFVMKWSLSVALVCSWVSSLSHQAWLLILMRFFTGILISGASSTAYAYLGEFHGDKTRARAISWGASFISMGMVLLPAIAWGIIPLKFRYPIPGLEITWTAWRLYILICSFPNLLGLLMILTFPETPKFLLATGRTEEALNVLAKVYASNNGCEPSEYPIKALDVSAVSGNLAKAGNAREIASLMLQQTVPLFKKPLLKHTLKICLAQFGMFASSSGMYMWFPVIANSLMVYYDKFGHYDDVCTVFASRATLFGTTDDKCDIEVNQDVFILTLIMGTCFSLAYIFVGIVINIFGNKNILVFGLVLTGSTGIAVYFAKEYYTLVVLFTIFLGSGVCVGLMNTITVDLFPTNVR</sequence>
<evidence type="ECO:0000256" key="2">
    <source>
        <dbReference type="ARBA" id="ARBA00022448"/>
    </source>
</evidence>
<dbReference type="PROSITE" id="PS50850">
    <property type="entry name" value="MFS"/>
    <property type="match status" value="1"/>
</dbReference>
<evidence type="ECO:0000256" key="3">
    <source>
        <dbReference type="ARBA" id="ARBA00022692"/>
    </source>
</evidence>
<dbReference type="InterPro" id="IPR011701">
    <property type="entry name" value="MFS"/>
</dbReference>
<dbReference type="InterPro" id="IPR036259">
    <property type="entry name" value="MFS_trans_sf"/>
</dbReference>
<protein>
    <submittedName>
        <fullName evidence="8">Putative synaptic vesicle glycoprotein</fullName>
    </submittedName>
</protein>
<keyword evidence="4 6" id="KW-1133">Transmembrane helix</keyword>
<evidence type="ECO:0000256" key="1">
    <source>
        <dbReference type="ARBA" id="ARBA00004141"/>
    </source>
</evidence>
<feature type="transmembrane region" description="Helical" evidence="6">
    <location>
        <begin position="330"/>
        <end position="349"/>
    </location>
</feature>
<keyword evidence="5 6" id="KW-0472">Membrane</keyword>
<feature type="transmembrane region" description="Helical" evidence="6">
    <location>
        <begin position="355"/>
        <end position="380"/>
    </location>
</feature>
<dbReference type="Gene3D" id="1.20.1250.20">
    <property type="entry name" value="MFS general substrate transporter like domains"/>
    <property type="match status" value="1"/>
</dbReference>
<feature type="transmembrane region" description="Helical" evidence="6">
    <location>
        <begin position="301"/>
        <end position="323"/>
    </location>
</feature>
<evidence type="ECO:0000259" key="7">
    <source>
        <dbReference type="PROSITE" id="PS50850"/>
    </source>
</evidence>
<dbReference type="AlphaFoldDB" id="A0A6M2E244"/>
<feature type="transmembrane region" description="Helical" evidence="6">
    <location>
        <begin position="137"/>
        <end position="156"/>
    </location>
</feature>
<feature type="domain" description="Major facilitator superfamily (MFS) profile" evidence="7">
    <location>
        <begin position="1"/>
        <end position="385"/>
    </location>
</feature>
<dbReference type="EMBL" id="GIIL01007772">
    <property type="protein sequence ID" value="NOV51498.1"/>
    <property type="molecule type" value="Transcribed_RNA"/>
</dbReference>
<dbReference type="PANTHER" id="PTHR23511">
    <property type="entry name" value="SYNAPTIC VESICLE GLYCOPROTEIN 2"/>
    <property type="match status" value="1"/>
</dbReference>
<organism evidence="8">
    <name type="scientific">Xenopsylla cheopis</name>
    <name type="common">Oriental rat flea</name>
    <name type="synonym">Pulex cheopis</name>
    <dbReference type="NCBI Taxonomy" id="163159"/>
    <lineage>
        <taxon>Eukaryota</taxon>
        <taxon>Metazoa</taxon>
        <taxon>Ecdysozoa</taxon>
        <taxon>Arthropoda</taxon>
        <taxon>Hexapoda</taxon>
        <taxon>Insecta</taxon>
        <taxon>Pterygota</taxon>
        <taxon>Neoptera</taxon>
        <taxon>Endopterygota</taxon>
        <taxon>Siphonaptera</taxon>
        <taxon>Pulicidae</taxon>
        <taxon>Xenopsyllinae</taxon>
        <taxon>Xenopsylla</taxon>
    </lineage>
</organism>
<keyword evidence="2" id="KW-0813">Transport</keyword>
<evidence type="ECO:0000313" key="8">
    <source>
        <dbReference type="EMBL" id="NOV51498.1"/>
    </source>
</evidence>
<keyword evidence="3 6" id="KW-0812">Transmembrane</keyword>
<dbReference type="Pfam" id="PF07690">
    <property type="entry name" value="MFS_1"/>
    <property type="match status" value="1"/>
</dbReference>
<accession>A0A6M2E244</accession>
<evidence type="ECO:0000256" key="4">
    <source>
        <dbReference type="ARBA" id="ARBA00022989"/>
    </source>
</evidence>
<evidence type="ECO:0000256" key="6">
    <source>
        <dbReference type="SAM" id="Phobius"/>
    </source>
</evidence>
<dbReference type="GO" id="GO:0022857">
    <property type="term" value="F:transmembrane transporter activity"/>
    <property type="evidence" value="ECO:0007669"/>
    <property type="project" value="InterPro"/>
</dbReference>
<feature type="transmembrane region" description="Helical" evidence="6">
    <location>
        <begin position="94"/>
        <end position="117"/>
    </location>
</feature>
<dbReference type="GO" id="GO:0016020">
    <property type="term" value="C:membrane"/>
    <property type="evidence" value="ECO:0007669"/>
    <property type="project" value="UniProtKB-SubCell"/>
</dbReference>
<dbReference type="SUPFAM" id="SSF103473">
    <property type="entry name" value="MFS general substrate transporter"/>
    <property type="match status" value="1"/>
</dbReference>
<dbReference type="InterPro" id="IPR020846">
    <property type="entry name" value="MFS_dom"/>
</dbReference>
<dbReference type="PANTHER" id="PTHR23511:SF35">
    <property type="entry name" value="MAJOR FACILITATOR SUPERFAMILY (MFS) PROFILE DOMAIN-CONTAINING PROTEIN"/>
    <property type="match status" value="1"/>
</dbReference>
<comment type="subcellular location">
    <subcellularLocation>
        <location evidence="1">Membrane</location>
        <topology evidence="1">Multi-pass membrane protein</topology>
    </subcellularLocation>
</comment>